<sequence>MVLASKSASSKISAPISMTLYNSSGCNERMVAGQQIPTVDDLMNKLLRSSAMPTIHQTIIFSDRRRLRNVTVPDSEKQRQ</sequence>
<reference evidence="1 2" key="1">
    <citation type="submission" date="2014-03" db="EMBL/GenBank/DDBJ databases">
        <title>Draft Genome of Photorhabdus luminescens BA1, an Egyptian Isolate.</title>
        <authorList>
            <person name="Ghazal S."/>
            <person name="Hurst S.G.IV."/>
            <person name="Morris K."/>
            <person name="Thomas K."/>
            <person name="Tisa L.S."/>
        </authorList>
    </citation>
    <scope>NUCLEOTIDE SEQUENCE [LARGE SCALE GENOMIC DNA]</scope>
    <source>
        <strain evidence="1 2">BA1</strain>
    </source>
</reference>
<proteinExistence type="predicted"/>
<evidence type="ECO:0000313" key="1">
    <source>
        <dbReference type="EMBL" id="EYU15095.1"/>
    </source>
</evidence>
<comment type="caution">
    <text evidence="1">The sequence shown here is derived from an EMBL/GenBank/DDBJ whole genome shotgun (WGS) entry which is preliminary data.</text>
</comment>
<protein>
    <submittedName>
        <fullName evidence="1">Uncharacterized protein</fullName>
    </submittedName>
</protein>
<organism evidence="1 2">
    <name type="scientific">Photorhabdus aegyptia</name>
    <dbReference type="NCBI Taxonomy" id="2805098"/>
    <lineage>
        <taxon>Bacteria</taxon>
        <taxon>Pseudomonadati</taxon>
        <taxon>Pseudomonadota</taxon>
        <taxon>Gammaproteobacteria</taxon>
        <taxon>Enterobacterales</taxon>
        <taxon>Morganellaceae</taxon>
        <taxon>Photorhabdus</taxon>
    </lineage>
</organism>
<gene>
    <name evidence="1" type="ORF">BA1DRAFT_02365</name>
</gene>
<dbReference type="EMBL" id="JFGV01000032">
    <property type="protein sequence ID" value="EYU15095.1"/>
    <property type="molecule type" value="Genomic_DNA"/>
</dbReference>
<dbReference type="AlphaFoldDB" id="A0A022PKQ0"/>
<dbReference type="Proteomes" id="UP000023464">
    <property type="component" value="Unassembled WGS sequence"/>
</dbReference>
<keyword evidence="2" id="KW-1185">Reference proteome</keyword>
<evidence type="ECO:0000313" key="2">
    <source>
        <dbReference type="Proteomes" id="UP000023464"/>
    </source>
</evidence>
<dbReference type="PATRIC" id="fig|1393736.3.peg.2415"/>
<name>A0A022PKQ0_9GAMM</name>
<accession>A0A022PKQ0</accession>